<dbReference type="InterPro" id="IPR043535">
    <property type="entry name" value="TEDC1"/>
</dbReference>
<feature type="domain" description="Tubulin epsilon and delta complex protein 1" evidence="1">
    <location>
        <begin position="120"/>
        <end position="303"/>
    </location>
</feature>
<reference evidence="2 3" key="1">
    <citation type="submission" date="2024-09" db="EMBL/GenBank/DDBJ databases">
        <title>Chromosome-scale assembly of Riccia fluitans.</title>
        <authorList>
            <person name="Paukszto L."/>
            <person name="Sawicki J."/>
            <person name="Karawczyk K."/>
            <person name="Piernik-Szablinska J."/>
            <person name="Szczecinska M."/>
            <person name="Mazdziarz M."/>
        </authorList>
    </citation>
    <scope>NUCLEOTIDE SEQUENCE [LARGE SCALE GENOMIC DNA]</scope>
    <source>
        <strain evidence="2">Rf_01</strain>
        <tissue evidence="2">Aerial parts of the thallus</tissue>
    </source>
</reference>
<keyword evidence="3" id="KW-1185">Reference proteome</keyword>
<dbReference type="PANTHER" id="PTHR35076">
    <property type="entry name" value="TUBULIN EPSILON AND DELTA COMPLEX PROTEIN 1"/>
    <property type="match status" value="1"/>
</dbReference>
<dbReference type="Proteomes" id="UP001605036">
    <property type="component" value="Unassembled WGS sequence"/>
</dbReference>
<proteinExistence type="predicted"/>
<sequence>MKTRSMGCGDRLPTVSESLAYVCSLLSPLGISHLSPQHLLSAAANDPSASASMWSALHQLICFQLASPSSSKPIANVLLYSLQEADGDHASPDAVTTFVKFYLSLWGFPNNSCIFYLSYNTEESQNLLLALAWLISRCDIFKRAFSSRINKLLPRGFRVSPSDVSMNSEAVERARNARAKSENHIEKLVGASDVLPDIGLRARGRSQQTLALYGRVRMSLMALHSFLSARAKLVHKLNRMLRDLKVKDQAGHPFSQFDLHLCEHREILEKHFEDLEGVTHNGKEMELCEQHEKTFWQWMVSVVLSRDSRRFINQERGTRLEKLKVLSEFCIATVVPVVKYLKQPMMAQEKLMRFPGDSQPLELPVKNQVITLKKLSLPVLMNQEIGSFREKMHLRFHRVKFVLESAPSGGLLPTTDSTAESVLERLKLIAIALVQVLAQIRSRNRICVEEIMSKYATKDYVLHNF</sequence>
<organism evidence="2 3">
    <name type="scientific">Riccia fluitans</name>
    <dbReference type="NCBI Taxonomy" id="41844"/>
    <lineage>
        <taxon>Eukaryota</taxon>
        <taxon>Viridiplantae</taxon>
        <taxon>Streptophyta</taxon>
        <taxon>Embryophyta</taxon>
        <taxon>Marchantiophyta</taxon>
        <taxon>Marchantiopsida</taxon>
        <taxon>Marchantiidae</taxon>
        <taxon>Marchantiales</taxon>
        <taxon>Ricciaceae</taxon>
        <taxon>Riccia</taxon>
    </lineage>
</organism>
<evidence type="ECO:0000313" key="2">
    <source>
        <dbReference type="EMBL" id="KAL2612673.1"/>
    </source>
</evidence>
<evidence type="ECO:0000313" key="3">
    <source>
        <dbReference type="Proteomes" id="UP001605036"/>
    </source>
</evidence>
<dbReference type="AlphaFoldDB" id="A0ABD1XYT2"/>
<dbReference type="EMBL" id="JBHFFA010000007">
    <property type="protein sequence ID" value="KAL2612673.1"/>
    <property type="molecule type" value="Genomic_DNA"/>
</dbReference>
<gene>
    <name evidence="2" type="ORF">R1flu_024365</name>
</gene>
<dbReference type="PANTHER" id="PTHR35076:SF1">
    <property type="entry name" value="TUBULIN EPSILON AND DELTA COMPLEX PROTEIN 1"/>
    <property type="match status" value="1"/>
</dbReference>
<evidence type="ECO:0000259" key="1">
    <source>
        <dbReference type="Pfam" id="PF14970"/>
    </source>
</evidence>
<dbReference type="Pfam" id="PF14970">
    <property type="entry name" value="TEDC1"/>
    <property type="match status" value="1"/>
</dbReference>
<protein>
    <recommendedName>
        <fullName evidence="1">Tubulin epsilon and delta complex protein 1 domain-containing protein</fullName>
    </recommendedName>
</protein>
<dbReference type="InterPro" id="IPR027996">
    <property type="entry name" value="TEDC1_dom"/>
</dbReference>
<accession>A0ABD1XYT2</accession>
<name>A0ABD1XYT2_9MARC</name>
<comment type="caution">
    <text evidence="2">The sequence shown here is derived from an EMBL/GenBank/DDBJ whole genome shotgun (WGS) entry which is preliminary data.</text>
</comment>